<reference evidence="1 2" key="1">
    <citation type="submission" date="2016-10" db="EMBL/GenBank/DDBJ databases">
        <authorList>
            <person name="de Groot N.N."/>
        </authorList>
    </citation>
    <scope>NUCLEOTIDE SEQUENCE [LARGE SCALE GENOMIC DNA]</scope>
    <source>
        <strain evidence="1 2">DSM 22274</strain>
    </source>
</reference>
<organism evidence="1 2">
    <name type="scientific">Arthrobacter alpinus</name>
    <dbReference type="NCBI Taxonomy" id="656366"/>
    <lineage>
        <taxon>Bacteria</taxon>
        <taxon>Bacillati</taxon>
        <taxon>Actinomycetota</taxon>
        <taxon>Actinomycetes</taxon>
        <taxon>Micrococcales</taxon>
        <taxon>Micrococcaceae</taxon>
        <taxon>Arthrobacter</taxon>
    </lineage>
</organism>
<proteinExistence type="predicted"/>
<gene>
    <name evidence="1" type="ORF">SAMN04489740_4259</name>
</gene>
<protein>
    <submittedName>
        <fullName evidence="1">Uncharacterized protein</fullName>
    </submittedName>
</protein>
<name>A0A1H5PHK7_9MICC</name>
<dbReference type="EMBL" id="FNTV01000002">
    <property type="protein sequence ID" value="SEF12571.1"/>
    <property type="molecule type" value="Genomic_DNA"/>
</dbReference>
<sequence>MCLRSSSPGGVRFLASIRQGNSLNSSARACGIHKEVGYRWVHESYLQRPKEGTSPAQATPSNGFTTARLPAWEAAVGEVTGRHHLKVNVEVESVFWEVFDRGQSPTQSAVVAVAGRSIAYRWIQARFHQFQSQKITLKRCQRLLRLRVRIAPQRRPRKVTVPPRRLRQIIKDWPLWSRYGHFYASENIIPIRDHSGVE</sequence>
<dbReference type="AlphaFoldDB" id="A0A1H5PHK7"/>
<dbReference type="Proteomes" id="UP000182725">
    <property type="component" value="Unassembled WGS sequence"/>
</dbReference>
<evidence type="ECO:0000313" key="2">
    <source>
        <dbReference type="Proteomes" id="UP000182725"/>
    </source>
</evidence>
<evidence type="ECO:0000313" key="1">
    <source>
        <dbReference type="EMBL" id="SEF12571.1"/>
    </source>
</evidence>
<accession>A0A1H5PHK7</accession>